<dbReference type="CDD" id="cd02440">
    <property type="entry name" value="AdoMet_MTases"/>
    <property type="match status" value="1"/>
</dbReference>
<keyword evidence="2" id="KW-1185">Reference proteome</keyword>
<sequence length="190" mass="20994">MTLNTVLAFAHQVMKAAIKEGDTAVDATCGNGHDTQFLSNLVGETGYVYGFDIQDAAIASTKAKLTEQQFNRVTLIHDSHKEVSRYIKPEHTRLLKGAIFNLGYLPGSDKTVVTTPTSTLTALEHLLELLQPEGVVVLVVYHGHAGGSEEKDQLLDYVQTLNQQSFHVLQYAFINQKNTPPFVIAIEKRK</sequence>
<evidence type="ECO:0000313" key="1">
    <source>
        <dbReference type="EMBL" id="GGC81018.1"/>
    </source>
</evidence>
<dbReference type="GO" id="GO:0008168">
    <property type="term" value="F:methyltransferase activity"/>
    <property type="evidence" value="ECO:0007669"/>
    <property type="project" value="UniProtKB-KW"/>
</dbReference>
<accession>A0ABQ1NNW7</accession>
<comment type="caution">
    <text evidence="1">The sequence shown here is derived from an EMBL/GenBank/DDBJ whole genome shotgun (WGS) entry which is preliminary data.</text>
</comment>
<evidence type="ECO:0000313" key="2">
    <source>
        <dbReference type="Proteomes" id="UP000619534"/>
    </source>
</evidence>
<dbReference type="PANTHER" id="PTHR35276">
    <property type="entry name" value="S-ADENOSYL-L-METHIONINE-DEPENDENT METHYLTRANSFERASES SUPERFAMILY PROTEIN"/>
    <property type="match status" value="1"/>
</dbReference>
<dbReference type="SUPFAM" id="SSF53335">
    <property type="entry name" value="S-adenosyl-L-methionine-dependent methyltransferases"/>
    <property type="match status" value="1"/>
</dbReference>
<dbReference type="EMBL" id="BMCJ01000002">
    <property type="protein sequence ID" value="GGC81018.1"/>
    <property type="molecule type" value="Genomic_DNA"/>
</dbReference>
<dbReference type="InterPro" id="IPR010719">
    <property type="entry name" value="MnmM_MeTrfase"/>
</dbReference>
<organism evidence="1 2">
    <name type="scientific">Thalassobacillus devorans</name>
    <dbReference type="NCBI Taxonomy" id="279813"/>
    <lineage>
        <taxon>Bacteria</taxon>
        <taxon>Bacillati</taxon>
        <taxon>Bacillota</taxon>
        <taxon>Bacilli</taxon>
        <taxon>Bacillales</taxon>
        <taxon>Bacillaceae</taxon>
        <taxon>Thalassobacillus</taxon>
    </lineage>
</organism>
<protein>
    <submittedName>
        <fullName evidence="1">rRNA methyltransferase</fullName>
    </submittedName>
</protein>
<dbReference type="GO" id="GO:0032259">
    <property type="term" value="P:methylation"/>
    <property type="evidence" value="ECO:0007669"/>
    <property type="project" value="UniProtKB-KW"/>
</dbReference>
<name>A0ABQ1NNW7_9BACI</name>
<dbReference type="InterPro" id="IPR029063">
    <property type="entry name" value="SAM-dependent_MTases_sf"/>
</dbReference>
<dbReference type="Pfam" id="PF06962">
    <property type="entry name" value="rRNA_methylase"/>
    <property type="match status" value="1"/>
</dbReference>
<dbReference type="Gene3D" id="3.40.50.150">
    <property type="entry name" value="Vaccinia Virus protein VP39"/>
    <property type="match status" value="1"/>
</dbReference>
<proteinExistence type="predicted"/>
<keyword evidence="1" id="KW-0808">Transferase</keyword>
<dbReference type="RefSeq" id="WP_062440692.1">
    <property type="nucleotide sequence ID" value="NZ_BMCJ01000002.1"/>
</dbReference>
<reference evidence="2" key="1">
    <citation type="journal article" date="2019" name="Int. J. Syst. Evol. Microbiol.">
        <title>The Global Catalogue of Microorganisms (GCM) 10K type strain sequencing project: providing services to taxonomists for standard genome sequencing and annotation.</title>
        <authorList>
            <consortium name="The Broad Institute Genomics Platform"/>
            <consortium name="The Broad Institute Genome Sequencing Center for Infectious Disease"/>
            <person name="Wu L."/>
            <person name="Ma J."/>
        </authorList>
    </citation>
    <scope>NUCLEOTIDE SEQUENCE [LARGE SCALE GENOMIC DNA]</scope>
    <source>
        <strain evidence="2">CCM 7282</strain>
    </source>
</reference>
<dbReference type="Proteomes" id="UP000619534">
    <property type="component" value="Unassembled WGS sequence"/>
</dbReference>
<keyword evidence="1" id="KW-0489">Methyltransferase</keyword>
<dbReference type="PANTHER" id="PTHR35276:SF1">
    <property type="entry name" value="TRNA (MNM(5)S(2)U34)-METHYLTRANSFERASE, CHLOROPLASTIC"/>
    <property type="match status" value="1"/>
</dbReference>
<gene>
    <name evidence="1" type="primary">mraW</name>
    <name evidence="1" type="ORF">GCM10007216_09420</name>
</gene>